<protein>
    <submittedName>
        <fullName evidence="2">Uncharacterized protein</fullName>
    </submittedName>
</protein>
<dbReference type="AlphaFoldDB" id="A0A9X3L9V8"/>
<dbReference type="Proteomes" id="UP001152172">
    <property type="component" value="Unassembled WGS sequence"/>
</dbReference>
<evidence type="ECO:0000313" key="2">
    <source>
        <dbReference type="EMBL" id="MCZ8532686.1"/>
    </source>
</evidence>
<accession>A0A9X3L9V8</accession>
<gene>
    <name evidence="2" type="ORF">M9R61_04900</name>
</gene>
<dbReference type="EMBL" id="JAMKBI010000003">
    <property type="protein sequence ID" value="MCZ8532686.1"/>
    <property type="molecule type" value="Genomic_DNA"/>
</dbReference>
<keyword evidence="3" id="KW-1185">Reference proteome</keyword>
<evidence type="ECO:0000313" key="3">
    <source>
        <dbReference type="Proteomes" id="UP001152172"/>
    </source>
</evidence>
<organism evidence="2 3">
    <name type="scientific">Psychrobacillus psychrodurans</name>
    <dbReference type="NCBI Taxonomy" id="126157"/>
    <lineage>
        <taxon>Bacteria</taxon>
        <taxon>Bacillati</taxon>
        <taxon>Bacillota</taxon>
        <taxon>Bacilli</taxon>
        <taxon>Bacillales</taxon>
        <taxon>Bacillaceae</taxon>
        <taxon>Psychrobacillus</taxon>
    </lineage>
</organism>
<keyword evidence="1" id="KW-1133">Transmembrane helix</keyword>
<dbReference type="RefSeq" id="WP_269921229.1">
    <property type="nucleotide sequence ID" value="NZ_JAMKBI010000003.1"/>
</dbReference>
<comment type="caution">
    <text evidence="2">The sequence shown here is derived from an EMBL/GenBank/DDBJ whole genome shotgun (WGS) entry which is preliminary data.</text>
</comment>
<keyword evidence="1" id="KW-0472">Membrane</keyword>
<evidence type="ECO:0000256" key="1">
    <source>
        <dbReference type="SAM" id="Phobius"/>
    </source>
</evidence>
<feature type="transmembrane region" description="Helical" evidence="1">
    <location>
        <begin position="73"/>
        <end position="93"/>
    </location>
</feature>
<reference evidence="2" key="1">
    <citation type="submission" date="2022-05" db="EMBL/GenBank/DDBJ databases">
        <authorList>
            <person name="Colautti A."/>
            <person name="Iacumin L."/>
        </authorList>
    </citation>
    <scope>NUCLEOTIDE SEQUENCE</scope>
    <source>
        <strain evidence="2">DSM 30747</strain>
    </source>
</reference>
<keyword evidence="1" id="KW-0812">Transmembrane</keyword>
<feature type="transmembrane region" description="Helical" evidence="1">
    <location>
        <begin position="9"/>
        <end position="32"/>
    </location>
</feature>
<sequence length="189" mass="21939">MAKEEPTDIILILGVILYSLLFLGLAVFIAFFYATFSILSLSAVLVPLFLFLMFILILWKYSYLKHAQIGRTLLLVFAILSFIPPLFLIGMLGKNEEKLNFTTEKWLNYPDDRRYIVYDFLQENKIAGQTKEDIQKQLGVPEKNSFYSEQNAIEYLLGLELGFIQMDSSYLIIWFDEEDKVIDYEIVSG</sequence>
<name>A0A9X3L9V8_9BACI</name>
<feature type="transmembrane region" description="Helical" evidence="1">
    <location>
        <begin position="38"/>
        <end position="61"/>
    </location>
</feature>
<proteinExistence type="predicted"/>